<feature type="binding site" description="axial binding residue" evidence="9">
    <location>
        <position position="134"/>
    </location>
    <ligand>
        <name>heme c</name>
        <dbReference type="ChEBI" id="CHEBI:61717"/>
        <label>2</label>
    </ligand>
    <ligandPart>
        <name>Fe</name>
        <dbReference type="ChEBI" id="CHEBI:18248"/>
    </ligandPart>
</feature>
<evidence type="ECO:0000313" key="12">
    <source>
        <dbReference type="EMBL" id="TVT55400.1"/>
    </source>
</evidence>
<evidence type="ECO:0000256" key="8">
    <source>
        <dbReference type="PIRSR" id="PIRSR000005-1"/>
    </source>
</evidence>
<evidence type="ECO:0000256" key="1">
    <source>
        <dbReference type="ARBA" id="ARBA00004418"/>
    </source>
</evidence>
<comment type="subcellular location">
    <subcellularLocation>
        <location evidence="1">Periplasm</location>
    </subcellularLocation>
</comment>
<dbReference type="GO" id="GO:0042597">
    <property type="term" value="C:periplasmic space"/>
    <property type="evidence" value="ECO:0007669"/>
    <property type="project" value="UniProtKB-SubCell"/>
</dbReference>
<feature type="domain" description="Cytochrome c" evidence="11">
    <location>
        <begin position="109"/>
        <end position="197"/>
    </location>
</feature>
<evidence type="ECO:0000256" key="9">
    <source>
        <dbReference type="PIRSR" id="PIRSR000005-2"/>
    </source>
</evidence>
<dbReference type="InterPro" id="IPR050597">
    <property type="entry name" value="Cytochrome_c_Oxidase_Subunit"/>
</dbReference>
<evidence type="ECO:0000259" key="11">
    <source>
        <dbReference type="PROSITE" id="PS51007"/>
    </source>
</evidence>
<dbReference type="PANTHER" id="PTHR33751:SF9">
    <property type="entry name" value="CYTOCHROME C4"/>
    <property type="match status" value="1"/>
</dbReference>
<accession>A0A558D307</accession>
<dbReference type="Proteomes" id="UP000317355">
    <property type="component" value="Unassembled WGS sequence"/>
</dbReference>
<feature type="binding site" description="axial binding residue" evidence="9">
    <location>
        <position position="76"/>
    </location>
    <ligand>
        <name>heme c</name>
        <dbReference type="ChEBI" id="CHEBI:61717"/>
        <label>1</label>
    </ligand>
    <ligandPart>
        <name>Fe</name>
        <dbReference type="ChEBI" id="CHEBI:18248"/>
    </ligandPart>
</feature>
<evidence type="ECO:0000256" key="2">
    <source>
        <dbReference type="ARBA" id="ARBA00022448"/>
    </source>
</evidence>
<feature type="domain" description="Cytochrome c" evidence="11">
    <location>
        <begin position="21"/>
        <end position="99"/>
    </location>
</feature>
<comment type="PTM">
    <text evidence="8">Binds 2 heme c groups covalently per subunit.</text>
</comment>
<dbReference type="GO" id="GO:0020037">
    <property type="term" value="F:heme binding"/>
    <property type="evidence" value="ECO:0007669"/>
    <property type="project" value="InterPro"/>
</dbReference>
<feature type="binding site" description="covalent" evidence="8">
    <location>
        <position position="37"/>
    </location>
    <ligand>
        <name>heme c</name>
        <dbReference type="ChEBI" id="CHEBI:61717"/>
        <label>1</label>
    </ligand>
</feature>
<feature type="binding site" description="axial binding residue" evidence="9">
    <location>
        <position position="38"/>
    </location>
    <ligand>
        <name>heme c</name>
        <dbReference type="ChEBI" id="CHEBI:61717"/>
        <label>1</label>
    </ligand>
    <ligandPart>
        <name>Fe</name>
        <dbReference type="ChEBI" id="CHEBI:18248"/>
    </ligandPart>
</feature>
<evidence type="ECO:0000256" key="6">
    <source>
        <dbReference type="ARBA" id="ARBA00022982"/>
    </source>
</evidence>
<keyword evidence="3 8" id="KW-0349">Heme</keyword>
<sequence length="197" mass="21683">MNRILGFVILALSITPAGADQAADRAKQIVNEKCYLCHGAEGESSSAIYPRLAGQHAEYIAKQLADFKAGRRKGTMNEMAADLTTEEMAALGEYFSAKPPQAHRVRDKEFEAVGYYLYNKGNSYSGVAACKNCHGDEGKGTKNLPRLAGQHKRYLVSQLQDFNKRVRTNDNAVMHSIASKLTEFEIEALANYISGMN</sequence>
<dbReference type="GO" id="GO:0009055">
    <property type="term" value="F:electron transfer activity"/>
    <property type="evidence" value="ECO:0007669"/>
    <property type="project" value="InterPro"/>
</dbReference>
<feature type="binding site" description="axial binding residue" evidence="9">
    <location>
        <position position="174"/>
    </location>
    <ligand>
        <name>heme c</name>
        <dbReference type="ChEBI" id="CHEBI:61717"/>
        <label>2</label>
    </ligand>
    <ligandPart>
        <name>Fe</name>
        <dbReference type="ChEBI" id="CHEBI:18248"/>
    </ligandPart>
</feature>
<evidence type="ECO:0000256" key="4">
    <source>
        <dbReference type="ARBA" id="ARBA00022723"/>
    </source>
</evidence>
<feature type="binding site" description="covalent" evidence="8">
    <location>
        <position position="34"/>
    </location>
    <ligand>
        <name>heme c</name>
        <dbReference type="ChEBI" id="CHEBI:61717"/>
        <label>1</label>
    </ligand>
</feature>
<keyword evidence="10" id="KW-0732">Signal</keyword>
<proteinExistence type="predicted"/>
<protein>
    <submittedName>
        <fullName evidence="12">Cytochrome c4</fullName>
    </submittedName>
</protein>
<reference evidence="12 13" key="1">
    <citation type="submission" date="2019-07" db="EMBL/GenBank/DDBJ databases">
        <title>The pathways for chlorine oxyanion respiration interact through the shared metabolite chlorate.</title>
        <authorList>
            <person name="Barnum T.P."/>
            <person name="Cheng Y."/>
            <person name="Hill K.A."/>
            <person name="Lucas L.N."/>
            <person name="Carlson H.K."/>
            <person name="Coates J.D."/>
        </authorList>
    </citation>
    <scope>NUCLEOTIDE SEQUENCE [LARGE SCALE GENOMIC DNA]</scope>
    <source>
        <strain evidence="12">BK-3</strain>
    </source>
</reference>
<dbReference type="PANTHER" id="PTHR33751">
    <property type="entry name" value="CBB3-TYPE CYTOCHROME C OXIDASE SUBUNIT FIXP"/>
    <property type="match status" value="1"/>
</dbReference>
<keyword evidence="7 9" id="KW-0408">Iron</keyword>
<keyword evidence="2" id="KW-0813">Transport</keyword>
<feature type="binding site" description="covalent" evidence="8">
    <location>
        <position position="130"/>
    </location>
    <ligand>
        <name>heme c</name>
        <dbReference type="ChEBI" id="CHEBI:61717"/>
        <label>2</label>
    </ligand>
</feature>
<comment type="caution">
    <text evidence="12">The sequence shown here is derived from an EMBL/GenBank/DDBJ whole genome shotgun (WGS) entry which is preliminary data.</text>
</comment>
<keyword evidence="4 9" id="KW-0479">Metal-binding</keyword>
<evidence type="ECO:0000256" key="10">
    <source>
        <dbReference type="SAM" id="SignalP"/>
    </source>
</evidence>
<dbReference type="EMBL" id="VMRY01000034">
    <property type="protein sequence ID" value="TVT55400.1"/>
    <property type="molecule type" value="Genomic_DNA"/>
</dbReference>
<evidence type="ECO:0000313" key="13">
    <source>
        <dbReference type="Proteomes" id="UP000317355"/>
    </source>
</evidence>
<feature type="chain" id="PRO_5021925614" evidence="10">
    <location>
        <begin position="20"/>
        <end position="197"/>
    </location>
</feature>
<dbReference type="AlphaFoldDB" id="A0A558D307"/>
<evidence type="ECO:0000256" key="3">
    <source>
        <dbReference type="ARBA" id="ARBA00022617"/>
    </source>
</evidence>
<dbReference type="PIRSF" id="PIRSF000005">
    <property type="entry name" value="Cytochrome_c4"/>
    <property type="match status" value="1"/>
</dbReference>
<keyword evidence="5" id="KW-0574">Periplasm</keyword>
<dbReference type="Pfam" id="PF00034">
    <property type="entry name" value="Cytochrom_C"/>
    <property type="match status" value="2"/>
</dbReference>
<organism evidence="12 13">
    <name type="scientific">Sedimenticola thiotaurini</name>
    <dbReference type="NCBI Taxonomy" id="1543721"/>
    <lineage>
        <taxon>Bacteria</taxon>
        <taxon>Pseudomonadati</taxon>
        <taxon>Pseudomonadota</taxon>
        <taxon>Gammaproteobacteria</taxon>
        <taxon>Chromatiales</taxon>
        <taxon>Sedimenticolaceae</taxon>
        <taxon>Sedimenticola</taxon>
    </lineage>
</organism>
<gene>
    <name evidence="12" type="ORF">FHK82_08660</name>
</gene>
<evidence type="ECO:0000256" key="5">
    <source>
        <dbReference type="ARBA" id="ARBA00022764"/>
    </source>
</evidence>
<dbReference type="SUPFAM" id="SSF46626">
    <property type="entry name" value="Cytochrome c"/>
    <property type="match status" value="2"/>
</dbReference>
<dbReference type="InterPro" id="IPR009056">
    <property type="entry name" value="Cyt_c-like_dom"/>
</dbReference>
<keyword evidence="6" id="KW-0249">Electron transport</keyword>
<dbReference type="GO" id="GO:0005506">
    <property type="term" value="F:iron ion binding"/>
    <property type="evidence" value="ECO:0007669"/>
    <property type="project" value="InterPro"/>
</dbReference>
<feature type="signal peptide" evidence="10">
    <location>
        <begin position="1"/>
        <end position="19"/>
    </location>
</feature>
<dbReference type="Gene3D" id="1.10.760.10">
    <property type="entry name" value="Cytochrome c-like domain"/>
    <property type="match status" value="2"/>
</dbReference>
<name>A0A558D307_9GAMM</name>
<feature type="binding site" description="covalent" evidence="8">
    <location>
        <position position="133"/>
    </location>
    <ligand>
        <name>heme c</name>
        <dbReference type="ChEBI" id="CHEBI:61717"/>
        <label>2</label>
    </ligand>
</feature>
<evidence type="ECO:0000256" key="7">
    <source>
        <dbReference type="ARBA" id="ARBA00023004"/>
    </source>
</evidence>
<dbReference type="InterPro" id="IPR036909">
    <property type="entry name" value="Cyt_c-like_dom_sf"/>
</dbReference>
<dbReference type="InterPro" id="IPR024167">
    <property type="entry name" value="Cytochrome_c4-like"/>
</dbReference>
<dbReference type="PROSITE" id="PS51007">
    <property type="entry name" value="CYTC"/>
    <property type="match status" value="2"/>
</dbReference>